<protein>
    <recommendedName>
        <fullName evidence="2">HNH nuclease domain-containing protein</fullName>
    </recommendedName>
</protein>
<comment type="caution">
    <text evidence="3">The sequence shown here is derived from an EMBL/GenBank/DDBJ whole genome shotgun (WGS) entry which is preliminary data.</text>
</comment>
<dbReference type="AlphaFoldDB" id="A0A064CMN6"/>
<feature type="domain" description="HNH nuclease" evidence="2">
    <location>
        <begin position="323"/>
        <end position="374"/>
    </location>
</feature>
<gene>
    <name evidence="3" type="ORF">Y900_018860</name>
</gene>
<reference evidence="3" key="1">
    <citation type="submission" date="2014-05" db="EMBL/GenBank/DDBJ databases">
        <title>Genome sequence of Mycobacterium aromaticivorans strain JS19b1T (= DSM 45407T).</title>
        <authorList>
            <person name="Kwak Y."/>
            <person name="Park G.-S."/>
            <person name="Li Q.X."/>
            <person name="Lee S.-E."/>
            <person name="Shin J.-H."/>
        </authorList>
    </citation>
    <scope>NUCLEOTIDE SEQUENCE [LARGE SCALE GENOMIC DNA]</scope>
    <source>
        <strain evidence="3">JS19b1</strain>
    </source>
</reference>
<dbReference type="Pfam" id="PF02720">
    <property type="entry name" value="DUF222"/>
    <property type="match status" value="1"/>
</dbReference>
<feature type="compositionally biased region" description="Pro residues" evidence="1">
    <location>
        <begin position="474"/>
        <end position="486"/>
    </location>
</feature>
<evidence type="ECO:0000313" key="3">
    <source>
        <dbReference type="EMBL" id="KDF00937.1"/>
    </source>
</evidence>
<organism evidence="3 4">
    <name type="scientific">Mycolicibacterium aromaticivorans JS19b1 = JCM 16368</name>
    <dbReference type="NCBI Taxonomy" id="1440774"/>
    <lineage>
        <taxon>Bacteria</taxon>
        <taxon>Bacillati</taxon>
        <taxon>Actinomycetota</taxon>
        <taxon>Actinomycetes</taxon>
        <taxon>Mycobacteriales</taxon>
        <taxon>Mycobacteriaceae</taxon>
        <taxon>Mycolicibacterium</taxon>
    </lineage>
</organism>
<dbReference type="EMBL" id="JALN02000001">
    <property type="protein sequence ID" value="KDF00937.1"/>
    <property type="molecule type" value="Genomic_DNA"/>
</dbReference>
<dbReference type="OrthoDB" id="4775237at2"/>
<evidence type="ECO:0000259" key="2">
    <source>
        <dbReference type="SMART" id="SM00507"/>
    </source>
</evidence>
<evidence type="ECO:0000256" key="1">
    <source>
        <dbReference type="SAM" id="MobiDB-lite"/>
    </source>
</evidence>
<dbReference type="eggNOG" id="COG1403">
    <property type="taxonomic scope" value="Bacteria"/>
</dbReference>
<dbReference type="CDD" id="cd00085">
    <property type="entry name" value="HNHc"/>
    <property type="match status" value="1"/>
</dbReference>
<dbReference type="InterPro" id="IPR003870">
    <property type="entry name" value="DUF222"/>
</dbReference>
<accession>A0A064CMN6</accession>
<evidence type="ECO:0000313" key="4">
    <source>
        <dbReference type="Proteomes" id="UP000022835"/>
    </source>
</evidence>
<sequence length="486" mass="53351">MFGTSQLHDYFEPSDTAESRALLASIVASARAENQTAARRLAAISELFELRRRERGEREDWAVDTWAAVGAEVSAALRVSSAKAGSYMNYGLAMKQLPAVAAIFIAGDIDVQMFQTVVYRTALITDDAVLTEVDRRLAVRAARWPSMTRGRLASEIDRVVAKYDPDAVRRVRGKVRDREVVFGDEDRGCVEVIARVAATDAELFKRRLDALANSVCEADPRTAGQRHADAYGAMAISADRLACRCGDPNCSAACRPVSGPVVIHVVAEQATVEGRSDEPGYLIDADWVIPAEVVAEVAKGAKLSPLTHPADLAPERGYRPSRALADFVRARDLTCRAPGCDRPATHCDLDHTVPYPYGPTHAGNVKCLCRRCHILKTFWGWRDTQLADGTVIWELPGDQTYVTTPGSALLFPSLMTPTLPPLHRLADIDAPGDRTLFMPRRKTTRTQNRAKYIAGERRHNHRQRKGRHSALLGPAPPSNDADPPPF</sequence>
<dbReference type="STRING" id="1440774.Y900_018860"/>
<dbReference type="InterPro" id="IPR003615">
    <property type="entry name" value="HNH_nuc"/>
</dbReference>
<feature type="region of interest" description="Disordered" evidence="1">
    <location>
        <begin position="451"/>
        <end position="486"/>
    </location>
</feature>
<dbReference type="SMART" id="SM00507">
    <property type="entry name" value="HNHc"/>
    <property type="match status" value="1"/>
</dbReference>
<name>A0A064CMN6_9MYCO</name>
<dbReference type="Proteomes" id="UP000022835">
    <property type="component" value="Unassembled WGS sequence"/>
</dbReference>
<keyword evidence="4" id="KW-1185">Reference proteome</keyword>
<dbReference type="RefSeq" id="WP_036343680.1">
    <property type="nucleotide sequence ID" value="NZ_JALN02000001.1"/>
</dbReference>
<proteinExistence type="predicted"/>
<feature type="compositionally biased region" description="Basic residues" evidence="1">
    <location>
        <begin position="458"/>
        <end position="468"/>
    </location>
</feature>